<feature type="signal peptide" evidence="1">
    <location>
        <begin position="1"/>
        <end position="26"/>
    </location>
</feature>
<keyword evidence="1" id="KW-0732">Signal</keyword>
<sequence>MNKTIKTTTRSALIATALLMPSMSHAATLTAAYDFEGNANDGVGSNDLTLNTGSSLGTLAGRDALLVTTSGGNASVATPDSNLSIPTAGADDGKFSIAMWMNYNSSTDQYARALTRSYGGGAYNIAFGSGNATTSTLAFRVNDPGFTTLSTTLTISRDT</sequence>
<accession>A0A2S7TY08</accession>
<comment type="caution">
    <text evidence="2">The sequence shown here is derived from an EMBL/GenBank/DDBJ whole genome shotgun (WGS) entry which is preliminary data.</text>
</comment>
<dbReference type="SUPFAM" id="SSF49899">
    <property type="entry name" value="Concanavalin A-like lectins/glucanases"/>
    <property type="match status" value="1"/>
</dbReference>
<organism evidence="2 3">
    <name type="scientific">Rubritalea profundi</name>
    <dbReference type="NCBI Taxonomy" id="1658618"/>
    <lineage>
        <taxon>Bacteria</taxon>
        <taxon>Pseudomonadati</taxon>
        <taxon>Verrucomicrobiota</taxon>
        <taxon>Verrucomicrobiia</taxon>
        <taxon>Verrucomicrobiales</taxon>
        <taxon>Rubritaleaceae</taxon>
        <taxon>Rubritalea</taxon>
    </lineage>
</organism>
<evidence type="ECO:0000313" key="2">
    <source>
        <dbReference type="EMBL" id="PQJ27628.1"/>
    </source>
</evidence>
<reference evidence="2 3" key="1">
    <citation type="submission" date="2016-12" db="EMBL/GenBank/DDBJ databases">
        <title>Study of bacterial adaptation to deep sea.</title>
        <authorList>
            <person name="Song J."/>
            <person name="Yoshizawa S."/>
            <person name="Kogure K."/>
        </authorList>
    </citation>
    <scope>NUCLEOTIDE SEQUENCE [LARGE SCALE GENOMIC DNA]</scope>
    <source>
        <strain evidence="2 3">SAORIC-165</strain>
    </source>
</reference>
<keyword evidence="3" id="KW-1185">Reference proteome</keyword>
<dbReference type="Proteomes" id="UP000239907">
    <property type="component" value="Unassembled WGS sequence"/>
</dbReference>
<gene>
    <name evidence="2" type="ORF">BSZ32_03360</name>
</gene>
<feature type="chain" id="PRO_5015400206" evidence="1">
    <location>
        <begin position="27"/>
        <end position="159"/>
    </location>
</feature>
<dbReference type="OrthoDB" id="9781705at2"/>
<evidence type="ECO:0000313" key="3">
    <source>
        <dbReference type="Proteomes" id="UP000239907"/>
    </source>
</evidence>
<dbReference type="InterPro" id="IPR013320">
    <property type="entry name" value="ConA-like_dom_sf"/>
</dbReference>
<evidence type="ECO:0000256" key="1">
    <source>
        <dbReference type="SAM" id="SignalP"/>
    </source>
</evidence>
<name>A0A2S7TY08_9BACT</name>
<protein>
    <submittedName>
        <fullName evidence="2">Uncharacterized protein</fullName>
    </submittedName>
</protein>
<dbReference type="EMBL" id="MQWA01000001">
    <property type="protein sequence ID" value="PQJ27628.1"/>
    <property type="molecule type" value="Genomic_DNA"/>
</dbReference>
<dbReference type="Gene3D" id="2.60.120.200">
    <property type="match status" value="1"/>
</dbReference>
<dbReference type="AlphaFoldDB" id="A0A2S7TY08"/>
<dbReference type="RefSeq" id="WP_105042116.1">
    <property type="nucleotide sequence ID" value="NZ_MQWA01000001.1"/>
</dbReference>
<proteinExistence type="predicted"/>